<dbReference type="InterPro" id="IPR036282">
    <property type="entry name" value="Glutathione-S-Trfase_C_sf"/>
</dbReference>
<evidence type="ECO:0000313" key="4">
    <source>
        <dbReference type="Proteomes" id="UP000318571"/>
    </source>
</evidence>
<dbReference type="EMBL" id="VCGU01000002">
    <property type="protein sequence ID" value="TRY79507.1"/>
    <property type="molecule type" value="Genomic_DNA"/>
</dbReference>
<dbReference type="SUPFAM" id="SSF47616">
    <property type="entry name" value="GST C-terminal domain-like"/>
    <property type="match status" value="1"/>
</dbReference>
<keyword evidence="4" id="KW-1185">Reference proteome</keyword>
<dbReference type="GO" id="GO:0005737">
    <property type="term" value="C:cytoplasm"/>
    <property type="evidence" value="ECO:0007669"/>
    <property type="project" value="InterPro"/>
</dbReference>
<dbReference type="Proteomes" id="UP000318571">
    <property type="component" value="Chromosome 6"/>
</dbReference>
<comment type="caution">
    <text evidence="3">The sequence shown here is derived from an EMBL/GenBank/DDBJ whole genome shotgun (WGS) entry which is preliminary data.</text>
</comment>
<dbReference type="SFLD" id="SFLDG00358">
    <property type="entry name" value="Main_(cytGST)"/>
    <property type="match status" value="1"/>
</dbReference>
<dbReference type="PROSITE" id="PS50404">
    <property type="entry name" value="GST_NTER"/>
    <property type="match status" value="1"/>
</dbReference>
<dbReference type="STRING" id="6832.A0A553PPA2"/>
<dbReference type="GO" id="GO:0004364">
    <property type="term" value="F:glutathione transferase activity"/>
    <property type="evidence" value="ECO:0007669"/>
    <property type="project" value="InterPro"/>
</dbReference>
<dbReference type="AlphaFoldDB" id="A0A553PPA2"/>
<dbReference type="InterPro" id="IPR050983">
    <property type="entry name" value="GST_Omega/HSP26"/>
</dbReference>
<proteinExistence type="inferred from homology"/>
<dbReference type="Gene3D" id="1.20.1050.10">
    <property type="match status" value="1"/>
</dbReference>
<dbReference type="Pfam" id="PF13417">
    <property type="entry name" value="GST_N_3"/>
    <property type="match status" value="1"/>
</dbReference>
<sequence>MNGINTKHFETGSKCPPIDPEKLTVYNMRYCPFAQRTILVLLKKNVPFDTINVSLSKKPEWFLERNPLGKVPAIQIGDKIIYESMITVDYIDRVYGGKTLNPKDPYQDALDRMLIERFTLALPPHYRLFYGQPSEITPEQRKEWSQEMLDKLYVLEEALLERQTPYFGGDSLMMVKWIELMEQDSAVKAYRVTTEDFLEFRRSKLEGNTNYNIIADRQ</sequence>
<organism evidence="3 4">
    <name type="scientific">Tigriopus californicus</name>
    <name type="common">Marine copepod</name>
    <dbReference type="NCBI Taxonomy" id="6832"/>
    <lineage>
        <taxon>Eukaryota</taxon>
        <taxon>Metazoa</taxon>
        <taxon>Ecdysozoa</taxon>
        <taxon>Arthropoda</taxon>
        <taxon>Crustacea</taxon>
        <taxon>Multicrustacea</taxon>
        <taxon>Hexanauplia</taxon>
        <taxon>Copepoda</taxon>
        <taxon>Harpacticoida</taxon>
        <taxon>Harpacticidae</taxon>
        <taxon>Tigriopus</taxon>
    </lineage>
</organism>
<dbReference type="InterPro" id="IPR036249">
    <property type="entry name" value="Thioredoxin-like_sf"/>
</dbReference>
<protein>
    <recommendedName>
        <fullName evidence="2">GST N-terminal domain-containing protein</fullName>
    </recommendedName>
</protein>
<accession>A0A553PPA2</accession>
<evidence type="ECO:0000313" key="3">
    <source>
        <dbReference type="EMBL" id="TRY79507.1"/>
    </source>
</evidence>
<gene>
    <name evidence="3" type="ORF">TCAL_11667</name>
</gene>
<dbReference type="GO" id="GO:0045174">
    <property type="term" value="F:glutathione dehydrogenase (ascorbate) activity"/>
    <property type="evidence" value="ECO:0007669"/>
    <property type="project" value="TreeGrafter"/>
</dbReference>
<comment type="similarity">
    <text evidence="1">Belongs to the GST superfamily. Omega family.</text>
</comment>
<dbReference type="Gene3D" id="3.40.30.10">
    <property type="entry name" value="Glutaredoxin"/>
    <property type="match status" value="1"/>
</dbReference>
<evidence type="ECO:0000259" key="2">
    <source>
        <dbReference type="PROSITE" id="PS50404"/>
    </source>
</evidence>
<dbReference type="FunFam" id="3.40.30.10:FF:000123">
    <property type="entry name" value="Glutathione transferase o1"/>
    <property type="match status" value="1"/>
</dbReference>
<dbReference type="GO" id="GO:0006749">
    <property type="term" value="P:glutathione metabolic process"/>
    <property type="evidence" value="ECO:0007669"/>
    <property type="project" value="TreeGrafter"/>
</dbReference>
<dbReference type="InterPro" id="IPR004045">
    <property type="entry name" value="Glutathione_S-Trfase_N"/>
</dbReference>
<evidence type="ECO:0000256" key="1">
    <source>
        <dbReference type="ARBA" id="ARBA00011067"/>
    </source>
</evidence>
<dbReference type="InterPro" id="IPR040079">
    <property type="entry name" value="Glutathione_S-Trfase"/>
</dbReference>
<reference evidence="3 4" key="1">
    <citation type="journal article" date="2018" name="Nat. Ecol. Evol.">
        <title>Genomic signatures of mitonuclear coevolution across populations of Tigriopus californicus.</title>
        <authorList>
            <person name="Barreto F.S."/>
            <person name="Watson E.T."/>
            <person name="Lima T.G."/>
            <person name="Willett C.S."/>
            <person name="Edmands S."/>
            <person name="Li W."/>
            <person name="Burton R.S."/>
        </authorList>
    </citation>
    <scope>NUCLEOTIDE SEQUENCE [LARGE SCALE GENOMIC DNA]</scope>
    <source>
        <strain evidence="3 4">San Diego</strain>
    </source>
</reference>
<name>A0A553PPA2_TIGCA</name>
<dbReference type="InterPro" id="IPR005442">
    <property type="entry name" value="GST_omega"/>
</dbReference>
<dbReference type="SUPFAM" id="SSF52833">
    <property type="entry name" value="Thioredoxin-like"/>
    <property type="match status" value="1"/>
</dbReference>
<dbReference type="PANTHER" id="PTHR43968">
    <property type="match status" value="1"/>
</dbReference>
<dbReference type="PRINTS" id="PR01625">
    <property type="entry name" value="GSTRNSFRASEO"/>
</dbReference>
<dbReference type="OMA" id="LDDTYPG"/>
<feature type="domain" description="GST N-terminal" evidence="2">
    <location>
        <begin position="21"/>
        <end position="99"/>
    </location>
</feature>
<dbReference type="PANTHER" id="PTHR43968:SF6">
    <property type="entry name" value="GLUTATHIONE S-TRANSFERASE OMEGA"/>
    <property type="match status" value="1"/>
</dbReference>
<dbReference type="SFLD" id="SFLDS00019">
    <property type="entry name" value="Glutathione_Transferase_(cytos"/>
    <property type="match status" value="1"/>
</dbReference>